<feature type="signal peptide" evidence="2">
    <location>
        <begin position="1"/>
        <end position="21"/>
    </location>
</feature>
<evidence type="ECO:0000259" key="3">
    <source>
        <dbReference type="PROSITE" id="PS50902"/>
    </source>
</evidence>
<organism evidence="4 5">
    <name type="scientific">Candidatus Scatomorpha intestinavium</name>
    <dbReference type="NCBI Taxonomy" id="2840922"/>
    <lineage>
        <taxon>Bacteria</taxon>
        <taxon>Bacillati</taxon>
        <taxon>Bacillota</taxon>
        <taxon>Clostridia</taxon>
        <taxon>Eubacteriales</taxon>
        <taxon>Candidatus Scatomorpha</taxon>
    </lineage>
</organism>
<feature type="compositionally biased region" description="Low complexity" evidence="1">
    <location>
        <begin position="28"/>
        <end position="54"/>
    </location>
</feature>
<gene>
    <name evidence="4" type="ORF">IAB77_10290</name>
</gene>
<dbReference type="PROSITE" id="PS50902">
    <property type="entry name" value="FLAVODOXIN_LIKE"/>
    <property type="match status" value="1"/>
</dbReference>
<dbReference type="AlphaFoldDB" id="A0A9D0ZFU7"/>
<dbReference type="InterPro" id="IPR029039">
    <property type="entry name" value="Flavoprotein-like_sf"/>
</dbReference>
<feature type="domain" description="Flavodoxin-like" evidence="3">
    <location>
        <begin position="65"/>
        <end position="222"/>
    </location>
</feature>
<dbReference type="Pfam" id="PF12682">
    <property type="entry name" value="Flavodoxin_4"/>
    <property type="match status" value="1"/>
</dbReference>
<dbReference type="Gene3D" id="3.40.50.360">
    <property type="match status" value="1"/>
</dbReference>
<dbReference type="GO" id="GO:0009055">
    <property type="term" value="F:electron transfer activity"/>
    <property type="evidence" value="ECO:0007669"/>
    <property type="project" value="InterPro"/>
</dbReference>
<dbReference type="SUPFAM" id="SSF52218">
    <property type="entry name" value="Flavoproteins"/>
    <property type="match status" value="1"/>
</dbReference>
<dbReference type="EMBL" id="DVGA01000115">
    <property type="protein sequence ID" value="HIQ79630.1"/>
    <property type="molecule type" value="Genomic_DNA"/>
</dbReference>
<feature type="chain" id="PRO_5039542901" evidence="2">
    <location>
        <begin position="22"/>
        <end position="222"/>
    </location>
</feature>
<sequence length="222" mass="23291">MKKLTALFLALAMIFALSACGTENATVTASPEASAEPSAEASAEPSSEPSETPADGGDGSEGGNTIVVYFSATGHTEAVAGYIADATGADVFVIEPAEPYTSDDLRWTDESSRVVQEYEDESLRDMELVSTDVPDWDSYDTVFIGYPIWWGIAAWPVSSFVTANDFTGKTVVPFCTSSSSGLGDSGTLLEEAAGSGTWLEGMRFSSAASESDVTEWIGTLGL</sequence>
<reference evidence="4" key="2">
    <citation type="journal article" date="2021" name="PeerJ">
        <title>Extensive microbial diversity within the chicken gut microbiome revealed by metagenomics and culture.</title>
        <authorList>
            <person name="Gilroy R."/>
            <person name="Ravi A."/>
            <person name="Getino M."/>
            <person name="Pursley I."/>
            <person name="Horton D.L."/>
            <person name="Alikhan N.F."/>
            <person name="Baker D."/>
            <person name="Gharbi K."/>
            <person name="Hall N."/>
            <person name="Watson M."/>
            <person name="Adriaenssens E.M."/>
            <person name="Foster-Nyarko E."/>
            <person name="Jarju S."/>
            <person name="Secka A."/>
            <person name="Antonio M."/>
            <person name="Oren A."/>
            <person name="Chaudhuri R.R."/>
            <person name="La Ragione R."/>
            <person name="Hildebrand F."/>
            <person name="Pallen M.J."/>
        </authorList>
    </citation>
    <scope>NUCLEOTIDE SEQUENCE</scope>
    <source>
        <strain evidence="4">ChiBcolR7-354</strain>
    </source>
</reference>
<dbReference type="Proteomes" id="UP000824262">
    <property type="component" value="Unassembled WGS sequence"/>
</dbReference>
<evidence type="ECO:0000256" key="1">
    <source>
        <dbReference type="SAM" id="MobiDB-lite"/>
    </source>
</evidence>
<comment type="caution">
    <text evidence="4">The sequence shown here is derived from an EMBL/GenBank/DDBJ whole genome shotgun (WGS) entry which is preliminary data.</text>
</comment>
<dbReference type="GO" id="GO:0010181">
    <property type="term" value="F:FMN binding"/>
    <property type="evidence" value="ECO:0007669"/>
    <property type="project" value="InterPro"/>
</dbReference>
<dbReference type="PANTHER" id="PTHR39201:SF1">
    <property type="entry name" value="FLAVODOXIN-LIKE DOMAIN-CONTAINING PROTEIN"/>
    <property type="match status" value="1"/>
</dbReference>
<dbReference type="InterPro" id="IPR008254">
    <property type="entry name" value="Flavodoxin/NO_synth"/>
</dbReference>
<reference evidence="4" key="1">
    <citation type="submission" date="2020-10" db="EMBL/GenBank/DDBJ databases">
        <authorList>
            <person name="Gilroy R."/>
        </authorList>
    </citation>
    <scope>NUCLEOTIDE SEQUENCE</scope>
    <source>
        <strain evidence="4">ChiBcolR7-354</strain>
    </source>
</reference>
<dbReference type="PROSITE" id="PS00201">
    <property type="entry name" value="FLAVODOXIN"/>
    <property type="match status" value="1"/>
</dbReference>
<accession>A0A9D0ZFU7</accession>
<proteinExistence type="predicted"/>
<evidence type="ECO:0000313" key="4">
    <source>
        <dbReference type="EMBL" id="HIQ79630.1"/>
    </source>
</evidence>
<protein>
    <submittedName>
        <fullName evidence="4">Flavodoxin</fullName>
    </submittedName>
</protein>
<dbReference type="PANTHER" id="PTHR39201">
    <property type="entry name" value="EXPORTED PROTEIN-RELATED"/>
    <property type="match status" value="1"/>
</dbReference>
<evidence type="ECO:0000313" key="5">
    <source>
        <dbReference type="Proteomes" id="UP000824262"/>
    </source>
</evidence>
<feature type="region of interest" description="Disordered" evidence="1">
    <location>
        <begin position="28"/>
        <end position="61"/>
    </location>
</feature>
<keyword evidence="2" id="KW-0732">Signal</keyword>
<dbReference type="InterPro" id="IPR001226">
    <property type="entry name" value="Flavodoxin_CS"/>
</dbReference>
<dbReference type="PROSITE" id="PS51257">
    <property type="entry name" value="PROKAR_LIPOPROTEIN"/>
    <property type="match status" value="1"/>
</dbReference>
<evidence type="ECO:0000256" key="2">
    <source>
        <dbReference type="SAM" id="SignalP"/>
    </source>
</evidence>
<name>A0A9D0ZFU7_9FIRM</name>
<dbReference type="GO" id="GO:0016651">
    <property type="term" value="F:oxidoreductase activity, acting on NAD(P)H"/>
    <property type="evidence" value="ECO:0007669"/>
    <property type="project" value="UniProtKB-ARBA"/>
</dbReference>